<keyword evidence="7 12" id="KW-0819">tRNA processing</keyword>
<evidence type="ECO:0000256" key="2">
    <source>
        <dbReference type="ARBA" id="ARBA00003717"/>
    </source>
</evidence>
<dbReference type="PANTHER" id="PTHR11806:SF0">
    <property type="entry name" value="PROTEIN MTO1 HOMOLOG, MITOCHONDRIAL"/>
    <property type="match status" value="1"/>
</dbReference>
<keyword evidence="6 12" id="KW-0285">Flavoprotein</keyword>
<keyword evidence="15" id="KW-1185">Reference proteome</keyword>
<dbReference type="InterPro" id="IPR044920">
    <property type="entry name" value="MnmG_C_subdom_sf"/>
</dbReference>
<dbReference type="NCBIfam" id="TIGR00136">
    <property type="entry name" value="mnmG_gidA"/>
    <property type="match status" value="1"/>
</dbReference>
<dbReference type="FunFam" id="1.10.150.570:FF:000001">
    <property type="entry name" value="tRNA uridine 5-carboxymethylaminomethyl modification enzyme MnmG"/>
    <property type="match status" value="1"/>
</dbReference>
<dbReference type="GO" id="GO:0005829">
    <property type="term" value="C:cytosol"/>
    <property type="evidence" value="ECO:0007669"/>
    <property type="project" value="TreeGrafter"/>
</dbReference>
<dbReference type="Gene3D" id="1.10.10.1800">
    <property type="entry name" value="tRNA uridine 5-carboxymethylaminomethyl modification enzyme MnmG/GidA"/>
    <property type="match status" value="1"/>
</dbReference>
<evidence type="ECO:0000256" key="12">
    <source>
        <dbReference type="HAMAP-Rule" id="MF_00129"/>
    </source>
</evidence>
<evidence type="ECO:0000256" key="8">
    <source>
        <dbReference type="ARBA" id="ARBA00022827"/>
    </source>
</evidence>
<evidence type="ECO:0000313" key="14">
    <source>
        <dbReference type="EMBL" id="ACZ78976.1"/>
    </source>
</evidence>
<dbReference type="Gene3D" id="1.10.150.570">
    <property type="entry name" value="GidA associated domain, C-terminal subdomain"/>
    <property type="match status" value="1"/>
</dbReference>
<gene>
    <name evidence="12" type="primary">mnmG</name>
    <name evidence="12" type="synonym">gidA</name>
    <name evidence="14" type="ordered locus">Dd586_4150</name>
</gene>
<reference evidence="14" key="1">
    <citation type="submission" date="2009-12" db="EMBL/GenBank/DDBJ databases">
        <title>Complete sequence of Dickeya dadantii Ech586.</title>
        <authorList>
            <consortium name="US DOE Joint Genome Institute"/>
            <person name="Lucas S."/>
            <person name="Copeland A."/>
            <person name="Lapidus A."/>
            <person name="Glavina del Rio T."/>
            <person name="Tice H."/>
            <person name="Bruce D."/>
            <person name="Goodwin L."/>
            <person name="Pitluck S."/>
            <person name="Munk A.C."/>
            <person name="Brettin T."/>
            <person name="Detter J.C."/>
            <person name="Han C."/>
            <person name="Tapia R."/>
            <person name="Larimer F."/>
            <person name="Land M."/>
            <person name="Hauser L."/>
            <person name="Kyrpides N."/>
            <person name="Mikhailova N."/>
            <person name="Balakrishnan V."/>
            <person name="Glasner J."/>
            <person name="Perna N.T."/>
        </authorList>
    </citation>
    <scope>NUCLEOTIDE SEQUENCE [LARGE SCALE GENOMIC DNA]</scope>
    <source>
        <strain evidence="14">Ech586</strain>
    </source>
</reference>
<dbReference type="Pfam" id="PF13932">
    <property type="entry name" value="SAM_GIDA_C"/>
    <property type="match status" value="1"/>
</dbReference>
<evidence type="ECO:0000256" key="9">
    <source>
        <dbReference type="ARBA" id="ARBA00023027"/>
    </source>
</evidence>
<dbReference type="SUPFAM" id="SSF51905">
    <property type="entry name" value="FAD/NAD(P)-binding domain"/>
    <property type="match status" value="1"/>
</dbReference>
<dbReference type="HOGENOM" id="CLU_007831_2_2_6"/>
<dbReference type="FunFam" id="3.50.50.60:FF:000002">
    <property type="entry name" value="tRNA uridine 5-carboxymethylaminomethyl modification enzyme MnmG"/>
    <property type="match status" value="1"/>
</dbReference>
<dbReference type="EMBL" id="CP001836">
    <property type="protein sequence ID" value="ACZ78976.1"/>
    <property type="molecule type" value="Genomic_DNA"/>
</dbReference>
<dbReference type="InterPro" id="IPR036188">
    <property type="entry name" value="FAD/NAD-bd_sf"/>
</dbReference>
<evidence type="ECO:0000256" key="3">
    <source>
        <dbReference type="ARBA" id="ARBA00007653"/>
    </source>
</evidence>
<dbReference type="InterPro" id="IPR040131">
    <property type="entry name" value="MnmG_N"/>
</dbReference>
<evidence type="ECO:0000256" key="4">
    <source>
        <dbReference type="ARBA" id="ARBA00020461"/>
    </source>
</evidence>
<dbReference type="InterPro" id="IPR002218">
    <property type="entry name" value="MnmG-rel"/>
</dbReference>
<evidence type="ECO:0000256" key="10">
    <source>
        <dbReference type="ARBA" id="ARBA00025948"/>
    </source>
</evidence>
<dbReference type="InterPro" id="IPR004416">
    <property type="entry name" value="MnmG"/>
</dbReference>
<dbReference type="eggNOG" id="COG0445">
    <property type="taxonomic scope" value="Bacteria"/>
</dbReference>
<dbReference type="STRING" id="590409.Dd586_4150"/>
<dbReference type="PROSITE" id="PS01280">
    <property type="entry name" value="GIDA_1"/>
    <property type="match status" value="1"/>
</dbReference>
<dbReference type="GO" id="GO:0030488">
    <property type="term" value="P:tRNA methylation"/>
    <property type="evidence" value="ECO:0007669"/>
    <property type="project" value="TreeGrafter"/>
</dbReference>
<dbReference type="InterPro" id="IPR020595">
    <property type="entry name" value="MnmG-rel_CS"/>
</dbReference>
<proteinExistence type="inferred from homology"/>
<comment type="subcellular location">
    <subcellularLocation>
        <location evidence="12">Cytoplasm</location>
    </subcellularLocation>
</comment>
<dbReference type="Pfam" id="PF01134">
    <property type="entry name" value="GIDA"/>
    <property type="match status" value="1"/>
</dbReference>
<dbReference type="RefSeq" id="WP_012886744.1">
    <property type="nucleotide sequence ID" value="NC_013592.1"/>
</dbReference>
<dbReference type="FunFam" id="1.10.10.1800:FF:000001">
    <property type="entry name" value="tRNA uridine 5-carboxymethylaminomethyl modification enzyme MnmG"/>
    <property type="match status" value="1"/>
</dbReference>
<comment type="function">
    <text evidence="2 12">NAD-binding protein involved in the addition of a carboxymethylaminomethyl (cmnm) group at the wobble position (U34) of certain tRNAs, forming tRNA-cmnm(5)s(2)U34.</text>
</comment>
<keyword evidence="8 12" id="KW-0274">FAD</keyword>
<dbReference type="FunFam" id="3.50.50.60:FF:000010">
    <property type="entry name" value="tRNA uridine 5-carboxymethylaminomethyl modification enzyme MnmG"/>
    <property type="match status" value="1"/>
</dbReference>
<evidence type="ECO:0000256" key="7">
    <source>
        <dbReference type="ARBA" id="ARBA00022694"/>
    </source>
</evidence>
<keyword evidence="9 12" id="KW-0520">NAD</keyword>
<dbReference type="HAMAP" id="MF_00129">
    <property type="entry name" value="MnmG_GidA"/>
    <property type="match status" value="1"/>
</dbReference>
<name>D2C089_DICZ5</name>
<feature type="binding site" evidence="12">
    <location>
        <position position="180"/>
    </location>
    <ligand>
        <name>FAD</name>
        <dbReference type="ChEBI" id="CHEBI:57692"/>
    </ligand>
</feature>
<dbReference type="AlphaFoldDB" id="D2C089"/>
<dbReference type="InterPro" id="IPR026904">
    <property type="entry name" value="MnmG_C"/>
</dbReference>
<sequence length="629" mass="70069">MFYPDPFDVIVIGGGHAGTEAAMASARMGRQTLLLTHNIDTLGQMSCNPAIGGIGKGHLVKEIDAMGGLMARAIDRGGIQFRILNSSKGPAVRATRAQADRVLYRQAVRTALENQPNLTLFQQAVEDLIVENDQVVGAVTQMGLKFRAKAVVLTVGTFLDGKIHIGLDNYSGGRAGDPPSIALSHRLRELPLRVGRLKTGTPPRIDARTIDFSVLTPQHGDDPMPVFSFLGNASEHPAQMPCYITHTNERTHDVIRNNLDRSPMYAGVIEGIGPRYCPSIEDKVMRFADRNAHQIFLEPEGLTSNEIYPNGISTSLPFDVQWQIVRSMDGMQNARIVRPGYAIEYDYFDPRDLKPTLESKFIHNLFFAGQINGTTGYEEAAAQGMLAGLNAARLAFDQDGWTPRRDQAYIGVLVDDLCTLGTKEPYRMFTSRAEYRLMLREDNADLRLTAIGRELGMVDDERWARFNEKLENIEKERQRLRDILVHPNTEGVEQINRLLKSPLSREANGEDLLRRPEMDYAQLTALPMFAPALPDVQATEQVEIQVKYEGYIARQQDEIEKQLRNENTLLPADLDYRQVSGLSNEVIAKLNDHKPGSIGQASRISGITPAAISILLVWLKKQGMLRRSA</sequence>
<dbReference type="PROSITE" id="PS01281">
    <property type="entry name" value="GIDA_2"/>
    <property type="match status" value="1"/>
</dbReference>
<protein>
    <recommendedName>
        <fullName evidence="4 12">tRNA uridine 5-carboxymethylaminomethyl modification enzyme MnmG</fullName>
    </recommendedName>
    <alternativeName>
        <fullName evidence="11 12">Glucose-inhibited division protein A</fullName>
    </alternativeName>
</protein>
<dbReference type="InterPro" id="IPR049312">
    <property type="entry name" value="GIDA_C_N"/>
</dbReference>
<dbReference type="OrthoDB" id="9815560at2"/>
<feature type="binding site" evidence="12">
    <location>
        <begin position="273"/>
        <end position="287"/>
    </location>
    <ligand>
        <name>NAD(+)</name>
        <dbReference type="ChEBI" id="CHEBI:57540"/>
    </ligand>
</feature>
<evidence type="ECO:0000313" key="15">
    <source>
        <dbReference type="Proteomes" id="UP000001446"/>
    </source>
</evidence>
<dbReference type="Proteomes" id="UP000001446">
    <property type="component" value="Chromosome"/>
</dbReference>
<dbReference type="Pfam" id="PF21680">
    <property type="entry name" value="GIDA_C_1st"/>
    <property type="match status" value="1"/>
</dbReference>
<feature type="domain" description="tRNA uridine 5-carboxymethylaminomethyl modification enzyme C-terminal subdomain" evidence="13">
    <location>
        <begin position="546"/>
        <end position="617"/>
    </location>
</feature>
<feature type="binding site" evidence="12">
    <location>
        <position position="370"/>
    </location>
    <ligand>
        <name>FAD</name>
        <dbReference type="ChEBI" id="CHEBI:57692"/>
    </ligand>
</feature>
<feature type="binding site" evidence="12">
    <location>
        <position position="125"/>
    </location>
    <ligand>
        <name>FAD</name>
        <dbReference type="ChEBI" id="CHEBI:57692"/>
    </ligand>
</feature>
<comment type="similarity">
    <text evidence="3 12">Belongs to the MnmG family.</text>
</comment>
<dbReference type="InterPro" id="IPR047001">
    <property type="entry name" value="MnmG_C_subdom"/>
</dbReference>
<evidence type="ECO:0000256" key="1">
    <source>
        <dbReference type="ARBA" id="ARBA00001974"/>
    </source>
</evidence>
<organism evidence="14 15">
    <name type="scientific">Dickeya zeae (strain Ech586)</name>
    <name type="common">Dickeya dadantii (strain Ech586)</name>
    <dbReference type="NCBI Taxonomy" id="590409"/>
    <lineage>
        <taxon>Bacteria</taxon>
        <taxon>Pseudomonadati</taxon>
        <taxon>Pseudomonadota</taxon>
        <taxon>Gammaproteobacteria</taxon>
        <taxon>Enterobacterales</taxon>
        <taxon>Pectobacteriaceae</taxon>
        <taxon>Dickeya</taxon>
        <taxon>Dickeya parazeae</taxon>
    </lineage>
</organism>
<dbReference type="Gene3D" id="3.50.50.60">
    <property type="entry name" value="FAD/NAD(P)-binding domain"/>
    <property type="match status" value="2"/>
</dbReference>
<dbReference type="GO" id="GO:0002098">
    <property type="term" value="P:tRNA wobble uridine modification"/>
    <property type="evidence" value="ECO:0007669"/>
    <property type="project" value="InterPro"/>
</dbReference>
<evidence type="ECO:0000256" key="6">
    <source>
        <dbReference type="ARBA" id="ARBA00022630"/>
    </source>
</evidence>
<evidence type="ECO:0000256" key="11">
    <source>
        <dbReference type="ARBA" id="ARBA00031800"/>
    </source>
</evidence>
<accession>D2C089</accession>
<dbReference type="KEGG" id="ddc:Dd586_4150"/>
<comment type="cofactor">
    <cofactor evidence="1 12">
        <name>FAD</name>
        <dbReference type="ChEBI" id="CHEBI:57692"/>
    </cofactor>
</comment>
<feature type="binding site" evidence="12">
    <location>
        <begin position="13"/>
        <end position="18"/>
    </location>
    <ligand>
        <name>FAD</name>
        <dbReference type="ChEBI" id="CHEBI:57692"/>
    </ligand>
</feature>
<evidence type="ECO:0000256" key="5">
    <source>
        <dbReference type="ARBA" id="ARBA00022490"/>
    </source>
</evidence>
<comment type="subunit">
    <text evidence="10 12">Homodimer. Heterotetramer of two MnmE and two MnmG subunits.</text>
</comment>
<keyword evidence="5 12" id="KW-0963">Cytoplasm</keyword>
<dbReference type="SMART" id="SM01228">
    <property type="entry name" value="GIDA_assoc_3"/>
    <property type="match status" value="1"/>
</dbReference>
<evidence type="ECO:0000259" key="13">
    <source>
        <dbReference type="SMART" id="SM01228"/>
    </source>
</evidence>
<dbReference type="PANTHER" id="PTHR11806">
    <property type="entry name" value="GLUCOSE INHIBITED DIVISION PROTEIN A"/>
    <property type="match status" value="1"/>
</dbReference>
<dbReference type="GO" id="GO:0050660">
    <property type="term" value="F:flavin adenine dinucleotide binding"/>
    <property type="evidence" value="ECO:0007669"/>
    <property type="project" value="UniProtKB-UniRule"/>
</dbReference>